<dbReference type="GO" id="GO:0016020">
    <property type="term" value="C:membrane"/>
    <property type="evidence" value="ECO:0007669"/>
    <property type="project" value="UniProtKB-SubCell"/>
</dbReference>
<dbReference type="Pfam" id="PF01490">
    <property type="entry name" value="Aa_trans"/>
    <property type="match status" value="1"/>
</dbReference>
<gene>
    <name evidence="9" type="ORF">RJ641_017559</name>
</gene>
<dbReference type="Proteomes" id="UP001370490">
    <property type="component" value="Unassembled WGS sequence"/>
</dbReference>
<keyword evidence="3 7" id="KW-0812">Transmembrane</keyword>
<keyword evidence="4" id="KW-0029">Amino-acid transport</keyword>
<evidence type="ECO:0000313" key="9">
    <source>
        <dbReference type="EMBL" id="KAK6919137.1"/>
    </source>
</evidence>
<keyword evidence="6 7" id="KW-0472">Membrane</keyword>
<evidence type="ECO:0000259" key="8">
    <source>
        <dbReference type="Pfam" id="PF01490"/>
    </source>
</evidence>
<proteinExistence type="predicted"/>
<evidence type="ECO:0000256" key="7">
    <source>
        <dbReference type="SAM" id="Phobius"/>
    </source>
</evidence>
<feature type="transmembrane region" description="Helical" evidence="7">
    <location>
        <begin position="349"/>
        <end position="370"/>
    </location>
</feature>
<comment type="subcellular location">
    <subcellularLocation>
        <location evidence="1">Membrane</location>
    </subcellularLocation>
</comment>
<keyword evidence="10" id="KW-1185">Reference proteome</keyword>
<feature type="transmembrane region" description="Helical" evidence="7">
    <location>
        <begin position="116"/>
        <end position="140"/>
    </location>
</feature>
<protein>
    <submittedName>
        <fullName evidence="9">Amino acid transporter, transmembrane domain</fullName>
    </submittedName>
</protein>
<organism evidence="9 10">
    <name type="scientific">Dillenia turbinata</name>
    <dbReference type="NCBI Taxonomy" id="194707"/>
    <lineage>
        <taxon>Eukaryota</taxon>
        <taxon>Viridiplantae</taxon>
        <taxon>Streptophyta</taxon>
        <taxon>Embryophyta</taxon>
        <taxon>Tracheophyta</taxon>
        <taxon>Spermatophyta</taxon>
        <taxon>Magnoliopsida</taxon>
        <taxon>eudicotyledons</taxon>
        <taxon>Gunneridae</taxon>
        <taxon>Pentapetalae</taxon>
        <taxon>Dilleniales</taxon>
        <taxon>Dilleniaceae</taxon>
        <taxon>Dillenia</taxon>
    </lineage>
</organism>
<dbReference type="InterPro" id="IPR013057">
    <property type="entry name" value="AA_transpt_TM"/>
</dbReference>
<accession>A0AAN8V197</accession>
<dbReference type="EMBL" id="JBAMMX010000022">
    <property type="protein sequence ID" value="KAK6919137.1"/>
    <property type="molecule type" value="Genomic_DNA"/>
</dbReference>
<feature type="transmembrane region" description="Helical" evidence="7">
    <location>
        <begin position="280"/>
        <end position="302"/>
    </location>
</feature>
<evidence type="ECO:0000256" key="3">
    <source>
        <dbReference type="ARBA" id="ARBA00022692"/>
    </source>
</evidence>
<dbReference type="AlphaFoldDB" id="A0AAN8V197"/>
<name>A0AAN8V197_9MAGN</name>
<feature type="transmembrane region" description="Helical" evidence="7">
    <location>
        <begin position="152"/>
        <end position="173"/>
    </location>
</feature>
<reference evidence="9 10" key="1">
    <citation type="submission" date="2023-12" db="EMBL/GenBank/DDBJ databases">
        <title>A high-quality genome assembly for Dillenia turbinata (Dilleniales).</title>
        <authorList>
            <person name="Chanderbali A."/>
        </authorList>
    </citation>
    <scope>NUCLEOTIDE SEQUENCE [LARGE SCALE GENOMIC DNA]</scope>
    <source>
        <strain evidence="9">LSX21</strain>
        <tissue evidence="9">Leaf</tissue>
    </source>
</reference>
<keyword evidence="2" id="KW-0813">Transport</keyword>
<evidence type="ECO:0000256" key="1">
    <source>
        <dbReference type="ARBA" id="ARBA00004370"/>
    </source>
</evidence>
<evidence type="ECO:0000256" key="4">
    <source>
        <dbReference type="ARBA" id="ARBA00022970"/>
    </source>
</evidence>
<feature type="transmembrane region" description="Helical" evidence="7">
    <location>
        <begin position="240"/>
        <end position="260"/>
    </location>
</feature>
<evidence type="ECO:0000256" key="2">
    <source>
        <dbReference type="ARBA" id="ARBA00022448"/>
    </source>
</evidence>
<evidence type="ECO:0000256" key="5">
    <source>
        <dbReference type="ARBA" id="ARBA00022989"/>
    </source>
</evidence>
<evidence type="ECO:0000313" key="10">
    <source>
        <dbReference type="Proteomes" id="UP001370490"/>
    </source>
</evidence>
<dbReference type="GO" id="GO:0006865">
    <property type="term" value="P:amino acid transport"/>
    <property type="evidence" value="ECO:0007669"/>
    <property type="project" value="UniProtKB-KW"/>
</dbReference>
<comment type="caution">
    <text evidence="9">The sequence shown here is derived from an EMBL/GenBank/DDBJ whole genome shotgun (WGS) entry which is preliminary data.</text>
</comment>
<keyword evidence="5 7" id="KW-1133">Transmembrane helix</keyword>
<evidence type="ECO:0000256" key="6">
    <source>
        <dbReference type="ARBA" id="ARBA00023136"/>
    </source>
</evidence>
<feature type="transmembrane region" description="Helical" evidence="7">
    <location>
        <begin position="382"/>
        <end position="406"/>
    </location>
</feature>
<dbReference type="PANTHER" id="PTHR48017">
    <property type="entry name" value="OS05G0424000 PROTEIN-RELATED"/>
    <property type="match status" value="1"/>
</dbReference>
<sequence length="416" mass="46411">METVMELEVTMKNQNEQESNAAQQRHQQVPDYNSWLPITASRKAKWWYSAFHNVTAVVGAAEVGKRFDRYPELGEYAFGSKLGYWIVMPQQLLVQVASDIVYTVTGGKSLKKSIDLLFPSLGSVRQTYFITFFGVLQMFLSQIPNFNSLKGVSLLAAIMSFSYSMVAFVASAIRGAHRNHGIPHHVRAHTIAGEVFDFFNGLGTIAFAFAGHSVALEIQATIPSTPEKPSRKGMWHGVKVAYAIVAVCYFSVALTGFWAFGDAVEDDVLVSLEKPRWLIAIANFMVFVHVIGSYQVFAMPVFDMMESYLVKKRHLIPGRCLRLISRSIYVALTTFVGVCIPFFGGLLGFFGGLAFASTSYFLPCIIWLAVKRPKRGSFHWFASWISIIIGVLITILAPIGGMRQIIISLKTYKFFS</sequence>
<feature type="transmembrane region" description="Helical" evidence="7">
    <location>
        <begin position="323"/>
        <end position="343"/>
    </location>
</feature>
<feature type="domain" description="Amino acid transporter transmembrane" evidence="8">
    <location>
        <begin position="60"/>
        <end position="400"/>
    </location>
</feature>